<accession>A0A834BIR9</accession>
<evidence type="ECO:0000313" key="3">
    <source>
        <dbReference type="Proteomes" id="UP000646548"/>
    </source>
</evidence>
<reference evidence="2" key="1">
    <citation type="journal article" name="BMC Genomics">
        <title>Long-read sequencing and de novo genome assembly of marine medaka (Oryzias melastigma).</title>
        <authorList>
            <person name="Liang P."/>
            <person name="Saqib H.S.A."/>
            <person name="Ni X."/>
            <person name="Shen Y."/>
        </authorList>
    </citation>
    <scope>NUCLEOTIDE SEQUENCE</scope>
    <source>
        <strain evidence="2">Bigg-433</strain>
    </source>
</reference>
<dbReference type="AlphaFoldDB" id="A0A834BIR9"/>
<feature type="compositionally biased region" description="Basic residues" evidence="1">
    <location>
        <begin position="12"/>
        <end position="27"/>
    </location>
</feature>
<proteinExistence type="predicted"/>
<gene>
    <name evidence="2" type="ORF">FQA47_018753</name>
</gene>
<feature type="region of interest" description="Disordered" evidence="1">
    <location>
        <begin position="1"/>
        <end position="43"/>
    </location>
</feature>
<evidence type="ECO:0000313" key="2">
    <source>
        <dbReference type="EMBL" id="KAF6714457.1"/>
    </source>
</evidence>
<sequence length="90" mass="9532">MEINNFSAAPQRRGKSNKARTVARRRSIREQADGGSVSDAPPARCHAEATAAFPSLLLLLVLLLLPPPPTHNTPTALFSPVTSSRSAASD</sequence>
<feature type="region of interest" description="Disordered" evidence="1">
    <location>
        <begin position="71"/>
        <end position="90"/>
    </location>
</feature>
<dbReference type="Proteomes" id="UP000646548">
    <property type="component" value="Unassembled WGS sequence"/>
</dbReference>
<name>A0A834BIR9_ORYME</name>
<dbReference type="EMBL" id="WKFB01001242">
    <property type="protein sequence ID" value="KAF6714457.1"/>
    <property type="molecule type" value="Genomic_DNA"/>
</dbReference>
<protein>
    <submittedName>
        <fullName evidence="2">Uncharacterized protein</fullName>
    </submittedName>
</protein>
<organism evidence="2 3">
    <name type="scientific">Oryzias melastigma</name>
    <name type="common">Marine medaka</name>
    <dbReference type="NCBI Taxonomy" id="30732"/>
    <lineage>
        <taxon>Eukaryota</taxon>
        <taxon>Metazoa</taxon>
        <taxon>Chordata</taxon>
        <taxon>Craniata</taxon>
        <taxon>Vertebrata</taxon>
        <taxon>Euteleostomi</taxon>
        <taxon>Actinopterygii</taxon>
        <taxon>Neopterygii</taxon>
        <taxon>Teleostei</taxon>
        <taxon>Neoteleostei</taxon>
        <taxon>Acanthomorphata</taxon>
        <taxon>Ovalentaria</taxon>
        <taxon>Atherinomorphae</taxon>
        <taxon>Beloniformes</taxon>
        <taxon>Adrianichthyidae</taxon>
        <taxon>Oryziinae</taxon>
        <taxon>Oryzias</taxon>
    </lineage>
</organism>
<feature type="compositionally biased region" description="Polar residues" evidence="1">
    <location>
        <begin position="80"/>
        <end position="90"/>
    </location>
</feature>
<comment type="caution">
    <text evidence="2">The sequence shown here is derived from an EMBL/GenBank/DDBJ whole genome shotgun (WGS) entry which is preliminary data.</text>
</comment>
<evidence type="ECO:0000256" key="1">
    <source>
        <dbReference type="SAM" id="MobiDB-lite"/>
    </source>
</evidence>